<accession>A0A0A9K9D1</accession>
<feature type="region of interest" description="Disordered" evidence="1">
    <location>
        <begin position="48"/>
        <end position="67"/>
    </location>
</feature>
<dbReference type="AlphaFoldDB" id="A0A0A9K9D1"/>
<reference evidence="2" key="1">
    <citation type="submission" date="2014-09" db="EMBL/GenBank/DDBJ databases">
        <authorList>
            <person name="Magalhaes I.L.F."/>
            <person name="Oliveira U."/>
            <person name="Santos F.R."/>
            <person name="Vidigal T.H.D.A."/>
            <person name="Brescovit A.D."/>
            <person name="Santos A.J."/>
        </authorList>
    </citation>
    <scope>NUCLEOTIDE SEQUENCE</scope>
    <source>
        <tissue evidence="2">Shoot tissue taken approximately 20 cm above the soil surface</tissue>
    </source>
</reference>
<dbReference type="EMBL" id="GBRH01220253">
    <property type="protein sequence ID" value="JAD77642.1"/>
    <property type="molecule type" value="Transcribed_RNA"/>
</dbReference>
<name>A0A0A9K9D1_ARUDO</name>
<reference evidence="2" key="2">
    <citation type="journal article" date="2015" name="Data Brief">
        <title>Shoot transcriptome of the giant reed, Arundo donax.</title>
        <authorList>
            <person name="Barrero R.A."/>
            <person name="Guerrero F.D."/>
            <person name="Moolhuijzen P."/>
            <person name="Goolsby J.A."/>
            <person name="Tidwell J."/>
            <person name="Bellgard S.E."/>
            <person name="Bellgard M.I."/>
        </authorList>
    </citation>
    <scope>NUCLEOTIDE SEQUENCE</scope>
    <source>
        <tissue evidence="2">Shoot tissue taken approximately 20 cm above the soil surface</tissue>
    </source>
</reference>
<organism evidence="2">
    <name type="scientific">Arundo donax</name>
    <name type="common">Giant reed</name>
    <name type="synonym">Donax arundinaceus</name>
    <dbReference type="NCBI Taxonomy" id="35708"/>
    <lineage>
        <taxon>Eukaryota</taxon>
        <taxon>Viridiplantae</taxon>
        <taxon>Streptophyta</taxon>
        <taxon>Embryophyta</taxon>
        <taxon>Tracheophyta</taxon>
        <taxon>Spermatophyta</taxon>
        <taxon>Magnoliopsida</taxon>
        <taxon>Liliopsida</taxon>
        <taxon>Poales</taxon>
        <taxon>Poaceae</taxon>
        <taxon>PACMAD clade</taxon>
        <taxon>Arundinoideae</taxon>
        <taxon>Arundineae</taxon>
        <taxon>Arundo</taxon>
    </lineage>
</organism>
<sequence>MDTWLGSAWQNRGSRRRFTTAAAMSGKCAHAVLLQQLCHTREGQRQLLRRDTERAGGERAIPARVEE</sequence>
<protein>
    <submittedName>
        <fullName evidence="2">Uncharacterized protein</fullName>
    </submittedName>
</protein>
<evidence type="ECO:0000313" key="2">
    <source>
        <dbReference type="EMBL" id="JAD77642.1"/>
    </source>
</evidence>
<proteinExistence type="predicted"/>
<feature type="compositionally biased region" description="Basic and acidic residues" evidence="1">
    <location>
        <begin position="48"/>
        <end position="57"/>
    </location>
</feature>
<evidence type="ECO:0000256" key="1">
    <source>
        <dbReference type="SAM" id="MobiDB-lite"/>
    </source>
</evidence>